<evidence type="ECO:0000256" key="1">
    <source>
        <dbReference type="SAM" id="Phobius"/>
    </source>
</evidence>
<dbReference type="Gene3D" id="1.10.287.950">
    <property type="entry name" value="Methyl-accepting chemotaxis protein"/>
    <property type="match status" value="1"/>
</dbReference>
<dbReference type="OrthoDB" id="9808689at2"/>
<keyword evidence="4" id="KW-1185">Reference proteome</keyword>
<dbReference type="eggNOG" id="COG1463">
    <property type="taxonomic scope" value="Bacteria"/>
</dbReference>
<dbReference type="HOGENOM" id="CLU_013850_3_0_5"/>
<dbReference type="RefSeq" id="WP_038586649.1">
    <property type="nucleotide sequence ID" value="NZ_HG938353.1"/>
</dbReference>
<name>A0A068SS82_NEOGA</name>
<reference evidence="4" key="1">
    <citation type="journal article" date="2014" name="BMC Genomics">
        <title>Genome sequencing of two Neorhizobium galegae strains reveals a noeT gene responsible for the unusual acetylation of the nodulation factors.</title>
        <authorList>
            <person name="Osterman J."/>
            <person name="Marsh J."/>
            <person name="Laine P.K."/>
            <person name="Zeng Z."/>
            <person name="Alatalo E."/>
            <person name="Sullivan J.T."/>
            <person name="Young J.P."/>
            <person name="Thomas-Oates J."/>
            <person name="Paulin L."/>
            <person name="Lindstrom K."/>
        </authorList>
    </citation>
    <scope>NUCLEOTIDE SEQUENCE [LARGE SCALE GENOMIC DNA]</scope>
    <source>
        <strain evidence="4">HAMBI 540</strain>
    </source>
</reference>
<dbReference type="InterPro" id="IPR003399">
    <property type="entry name" value="Mce/MlaD"/>
</dbReference>
<evidence type="ECO:0000313" key="4">
    <source>
        <dbReference type="Proteomes" id="UP000028181"/>
    </source>
</evidence>
<evidence type="ECO:0000259" key="2">
    <source>
        <dbReference type="Pfam" id="PF02470"/>
    </source>
</evidence>
<sequence length="456" mass="48578">METRANYALVGFFTLLVIAAAFGFVYWMAQSGRGGPTAELAIRIPGSANGLSVGSPVRFNGIPVGSVRSLTIDPDDPRYSIAFTEVRADAPVYQSTQAALEVQGLTGAAYIELSGGAKGEENILQKSIESGRPAVLIAEQSSVTNLLATADKILDRADNAISDIQGFVADARGPLTQTIRNVETFTSALAQNSDSIDKFLNSLSTLSATIDRVSGTLNSTLIAAERLVKAIDAEKINAVVSNTERATRNIAAASDKFDDLVTNVRNAAANFEKAGSDAQTLLKRADGVLGAVNTDQVATTIRNITAASEDARQTIGSARGVVDNFAHRKDDIDRAIGDFTDLAKKLNDASSRVDGILAKVDGLVSSDDSQGLFAEARKTLESFRTMADNINGRVGPIADNLSRFSAGGLRDIQTLVNDARRTVQSLDQTINNFDQNPQRLIFGGETVKQYDGRTRR</sequence>
<keyword evidence="1" id="KW-0812">Transmembrane</keyword>
<dbReference type="PANTHER" id="PTHR36698:SF2">
    <property type="entry name" value="MCE_MLAD DOMAIN-CONTAINING PROTEIN"/>
    <property type="match status" value="1"/>
</dbReference>
<dbReference type="PATRIC" id="fig|1028800.3.peg.1721"/>
<dbReference type="AlphaFoldDB" id="A0A068SS82"/>
<keyword evidence="1" id="KW-1133">Transmembrane helix</keyword>
<dbReference type="GeneID" id="24258087"/>
<evidence type="ECO:0000313" key="3">
    <source>
        <dbReference type="EMBL" id="CDN47880.1"/>
    </source>
</evidence>
<dbReference type="PANTHER" id="PTHR36698">
    <property type="entry name" value="BLL5892 PROTEIN"/>
    <property type="match status" value="1"/>
</dbReference>
<organism evidence="3 4">
    <name type="scientific">Neorhizobium galegae bv. orientalis str. HAMBI 540</name>
    <dbReference type="NCBI Taxonomy" id="1028800"/>
    <lineage>
        <taxon>Bacteria</taxon>
        <taxon>Pseudomonadati</taxon>
        <taxon>Pseudomonadota</taxon>
        <taxon>Alphaproteobacteria</taxon>
        <taxon>Hyphomicrobiales</taxon>
        <taxon>Rhizobiaceae</taxon>
        <taxon>Rhizobium/Agrobacterium group</taxon>
        <taxon>Neorhizobium</taxon>
    </lineage>
</organism>
<proteinExistence type="predicted"/>
<gene>
    <name evidence="3" type="ORF">RG540_CH17080</name>
</gene>
<feature type="transmembrane region" description="Helical" evidence="1">
    <location>
        <begin position="7"/>
        <end position="29"/>
    </location>
</feature>
<dbReference type="SUPFAM" id="SSF58104">
    <property type="entry name" value="Methyl-accepting chemotaxis protein (MCP) signaling domain"/>
    <property type="match status" value="1"/>
</dbReference>
<dbReference type="KEGG" id="ngg:RG540_CH17080"/>
<keyword evidence="1" id="KW-0472">Membrane</keyword>
<dbReference type="Proteomes" id="UP000028181">
    <property type="component" value="Chromosome I"/>
</dbReference>
<accession>A0A068SS82</accession>
<feature type="domain" description="Mce/MlaD" evidence="2">
    <location>
        <begin position="47"/>
        <end position="116"/>
    </location>
</feature>
<dbReference type="EMBL" id="HG938353">
    <property type="protein sequence ID" value="CDN47880.1"/>
    <property type="molecule type" value="Genomic_DNA"/>
</dbReference>
<dbReference type="Pfam" id="PF02470">
    <property type="entry name" value="MlaD"/>
    <property type="match status" value="1"/>
</dbReference>
<protein>
    <submittedName>
        <fullName evidence="3">Mammalian cell entry domain protein</fullName>
    </submittedName>
</protein>